<dbReference type="AlphaFoldDB" id="A0A255Z5E7"/>
<gene>
    <name evidence="1" type="ORF">CHU95_03690</name>
</gene>
<accession>A0A255Z5E7</accession>
<dbReference type="RefSeq" id="WP_094453865.1">
    <property type="nucleotide sequence ID" value="NZ_NOXU01000021.1"/>
</dbReference>
<proteinExistence type="predicted"/>
<evidence type="ECO:0000313" key="2">
    <source>
        <dbReference type="Proteomes" id="UP000216998"/>
    </source>
</evidence>
<dbReference type="Proteomes" id="UP000216998">
    <property type="component" value="Unassembled WGS sequence"/>
</dbReference>
<dbReference type="EMBL" id="NOXU01000021">
    <property type="protein sequence ID" value="OYQ36676.1"/>
    <property type="molecule type" value="Genomic_DNA"/>
</dbReference>
<reference evidence="1 2" key="1">
    <citation type="submission" date="2017-07" db="EMBL/GenBank/DDBJ databases">
        <title>Niveispirillum cyanobacteriorum sp. nov., isolated from cyanobacterial aggregates in a eutrophic lake.</title>
        <authorList>
            <person name="Cai H."/>
        </authorList>
    </citation>
    <scope>NUCLEOTIDE SEQUENCE [LARGE SCALE GENOMIC DNA]</scope>
    <source>
        <strain evidence="2">TH1-14</strain>
    </source>
</reference>
<name>A0A255Z5E7_9PROT</name>
<evidence type="ECO:0008006" key="3">
    <source>
        <dbReference type="Google" id="ProtNLM"/>
    </source>
</evidence>
<protein>
    <recommendedName>
        <fullName evidence="3">EAL domain-containing protein</fullName>
    </recommendedName>
</protein>
<evidence type="ECO:0000313" key="1">
    <source>
        <dbReference type="EMBL" id="OYQ36676.1"/>
    </source>
</evidence>
<keyword evidence="2" id="KW-1185">Reference proteome</keyword>
<comment type="caution">
    <text evidence="1">The sequence shown here is derived from an EMBL/GenBank/DDBJ whole genome shotgun (WGS) entry which is preliminary data.</text>
</comment>
<organism evidence="1 2">
    <name type="scientific">Niveispirillum lacus</name>
    <dbReference type="NCBI Taxonomy" id="1981099"/>
    <lineage>
        <taxon>Bacteria</taxon>
        <taxon>Pseudomonadati</taxon>
        <taxon>Pseudomonadota</taxon>
        <taxon>Alphaproteobacteria</taxon>
        <taxon>Rhodospirillales</taxon>
        <taxon>Azospirillaceae</taxon>
        <taxon>Niveispirillum</taxon>
    </lineage>
</organism>
<sequence length="420" mass="47272">MQNLSRLLGVAEHYRRDKPHRHAAILDLSGLLHLDELDFRRTLRRLLVGDVKPTADGANVVLFDSGKDKLVLSIPDSLLPERRQALGRVVEALATHQKGELQTTWFDLSREADEFANAVRDMVERLGTQQYPDAPPAADALDKFLEMERTLHAVDLSSLLREQMIFRLEDEQGLVPVMVERTVSIEALDRLFATHMRREPWLFDQATALLDRRMLYNLLRDDAVHTLPIAVKLHADTVAADEFSEMTAQFPARLHGKLVVEMPFLEWVADRELFRKALGRAKADEIAVAIDHIPAIAPSDTELPVVDWYRIPWLGDNSAPLDLSAGIAWLGPVARARCILTRCRDDQALEDARRLGFRYVEGAAANRAYRDGLKIGEEPRPDRAASARVQSVQVDIDDTAETEKPTSWWSRLFGGGQSAS</sequence>
<dbReference type="OrthoDB" id="7341720at2"/>